<dbReference type="InterPro" id="IPR014001">
    <property type="entry name" value="Helicase_ATP-bd"/>
</dbReference>
<dbReference type="InterPro" id="IPR027417">
    <property type="entry name" value="P-loop_NTPase"/>
</dbReference>
<dbReference type="EMBL" id="JAWHPR010000004">
    <property type="protein sequence ID" value="MDU8688766.1"/>
    <property type="molecule type" value="Genomic_DNA"/>
</dbReference>
<organism evidence="2 3">
    <name type="scientific">Faecalibacterium wellingii</name>
    <dbReference type="NCBI Taxonomy" id="2929491"/>
    <lineage>
        <taxon>Bacteria</taxon>
        <taxon>Bacillati</taxon>
        <taxon>Bacillota</taxon>
        <taxon>Clostridia</taxon>
        <taxon>Eubacteriales</taxon>
        <taxon>Oscillospiraceae</taxon>
        <taxon>Faecalibacterium</taxon>
    </lineage>
</organism>
<keyword evidence="2" id="KW-0378">Hydrolase</keyword>
<keyword evidence="3" id="KW-1185">Reference proteome</keyword>
<gene>
    <name evidence="2" type="ORF">RX402_08415</name>
</gene>
<sequence>MNVLYPYVHAGGKRMILFSNRRALLEQQRRQTQGTDATCMICQKLEYDFNHGRKAIEWVERNFDYIIIDEAHYLFQDALFNRNTEIMLDMVEQLQESKVIVLMSATAGLLKKYFVGKIKKTYHVSADYSYIKTVYCYTTPDSVNKILNEVPLGEKVVMFGDNKKRLRTLHREYPDSEYLNSGNKDESLAFRQITQNECFSCQMLFTTKVLDNGVNLKDKAIKHIIIEQTDMVEFMQCLGRKRVQSPDDTITLYFLNSVFSIAGRYKDLKRDLVIVQQYLNARASGYEQGFWKINRTEYIPLMFDNSHHLVKPAYYKTLSDCAFYRDILNKKTSLVQ</sequence>
<dbReference type="Gene3D" id="3.40.50.300">
    <property type="entry name" value="P-loop containing nucleotide triphosphate hydrolases"/>
    <property type="match status" value="1"/>
</dbReference>
<dbReference type="SUPFAM" id="SSF52540">
    <property type="entry name" value="P-loop containing nucleoside triphosphate hydrolases"/>
    <property type="match status" value="1"/>
</dbReference>
<name>A0ABU3TZM4_9FIRM</name>
<dbReference type="Proteomes" id="UP001263246">
    <property type="component" value="Unassembled WGS sequence"/>
</dbReference>
<keyword evidence="2" id="KW-0347">Helicase</keyword>
<comment type="caution">
    <text evidence="2">The sequence shown here is derived from an EMBL/GenBank/DDBJ whole genome shotgun (WGS) entry which is preliminary data.</text>
</comment>
<protein>
    <submittedName>
        <fullName evidence="2">DEAD/DEAH box helicase family protein</fullName>
    </submittedName>
</protein>
<evidence type="ECO:0000259" key="1">
    <source>
        <dbReference type="PROSITE" id="PS51192"/>
    </source>
</evidence>
<dbReference type="InterPro" id="IPR011545">
    <property type="entry name" value="DEAD/DEAH_box_helicase_dom"/>
</dbReference>
<reference evidence="2 3" key="1">
    <citation type="submission" date="2023-10" db="EMBL/GenBank/DDBJ databases">
        <title>Host Genetic Regulation of Human Gut Microbial Structural Variation.</title>
        <authorList>
            <person name="Harmsen H.J.M."/>
        </authorList>
    </citation>
    <scope>NUCLEOTIDE SEQUENCE [LARGE SCALE GENOMIC DNA]</scope>
    <source>
        <strain evidence="2 3">HTF-F</strain>
    </source>
</reference>
<evidence type="ECO:0000313" key="2">
    <source>
        <dbReference type="EMBL" id="MDU8688766.1"/>
    </source>
</evidence>
<evidence type="ECO:0000313" key="3">
    <source>
        <dbReference type="Proteomes" id="UP001263246"/>
    </source>
</evidence>
<proteinExistence type="predicted"/>
<dbReference type="Pfam" id="PF00270">
    <property type="entry name" value="DEAD"/>
    <property type="match status" value="1"/>
</dbReference>
<feature type="domain" description="Helicase ATP-binding" evidence="1">
    <location>
        <begin position="1"/>
        <end position="125"/>
    </location>
</feature>
<dbReference type="GO" id="GO:0004386">
    <property type="term" value="F:helicase activity"/>
    <property type="evidence" value="ECO:0007669"/>
    <property type="project" value="UniProtKB-KW"/>
</dbReference>
<keyword evidence="2" id="KW-0547">Nucleotide-binding</keyword>
<keyword evidence="2" id="KW-0067">ATP-binding</keyword>
<dbReference type="PROSITE" id="PS51192">
    <property type="entry name" value="HELICASE_ATP_BIND_1"/>
    <property type="match status" value="1"/>
</dbReference>
<accession>A0ABU3TZM4</accession>